<dbReference type="Gene3D" id="3.20.20.380">
    <property type="entry name" value="Copper homeostasis (CutC) domain"/>
    <property type="match status" value="1"/>
</dbReference>
<comment type="caution">
    <text evidence="2">Once thought to be involved in copper homeostasis, experiments in E.coli have shown this is not the case.</text>
</comment>
<evidence type="ECO:0000313" key="4">
    <source>
        <dbReference type="Proteomes" id="UP000564496"/>
    </source>
</evidence>
<reference evidence="3 4" key="1">
    <citation type="submission" date="2020-07" db="EMBL/GenBank/DDBJ databases">
        <title>Sequencing the genomes of 1000 actinobacteria strains.</title>
        <authorList>
            <person name="Klenk H.-P."/>
        </authorList>
    </citation>
    <scope>NUCLEOTIDE SEQUENCE [LARGE SCALE GENOMIC DNA]</scope>
    <source>
        <strain evidence="3 4">DSM 26487</strain>
    </source>
</reference>
<dbReference type="Pfam" id="PF03932">
    <property type="entry name" value="CutC"/>
    <property type="match status" value="1"/>
</dbReference>
<organism evidence="3 4">
    <name type="scientific">Nocardioides panzhihuensis</name>
    <dbReference type="NCBI Taxonomy" id="860243"/>
    <lineage>
        <taxon>Bacteria</taxon>
        <taxon>Bacillati</taxon>
        <taxon>Actinomycetota</taxon>
        <taxon>Actinomycetes</taxon>
        <taxon>Propionibacteriales</taxon>
        <taxon>Nocardioidaceae</taxon>
        <taxon>Nocardioides</taxon>
    </lineage>
</organism>
<dbReference type="InterPro" id="IPR005627">
    <property type="entry name" value="CutC-like"/>
</dbReference>
<evidence type="ECO:0000256" key="1">
    <source>
        <dbReference type="ARBA" id="ARBA00007768"/>
    </source>
</evidence>
<dbReference type="RefSeq" id="WP_179656777.1">
    <property type="nucleotide sequence ID" value="NZ_JACBZR010000001.1"/>
</dbReference>
<keyword evidence="4" id="KW-1185">Reference proteome</keyword>
<evidence type="ECO:0000313" key="3">
    <source>
        <dbReference type="EMBL" id="NYI76102.1"/>
    </source>
</evidence>
<dbReference type="PANTHER" id="PTHR12598:SF0">
    <property type="entry name" value="COPPER HOMEOSTASIS PROTEIN CUTC HOMOLOG"/>
    <property type="match status" value="1"/>
</dbReference>
<dbReference type="AlphaFoldDB" id="A0A7Z0IQX0"/>
<comment type="similarity">
    <text evidence="1 2">Belongs to the CutC family.</text>
</comment>
<keyword evidence="2" id="KW-0963">Cytoplasm</keyword>
<proteinExistence type="inferred from homology"/>
<evidence type="ECO:0000256" key="2">
    <source>
        <dbReference type="HAMAP-Rule" id="MF_00795"/>
    </source>
</evidence>
<gene>
    <name evidence="2" type="primary">cutC</name>
    <name evidence="3" type="ORF">BJ988_000750</name>
</gene>
<name>A0A7Z0IQX0_9ACTN</name>
<dbReference type="SUPFAM" id="SSF110395">
    <property type="entry name" value="CutC-like"/>
    <property type="match status" value="1"/>
</dbReference>
<protein>
    <recommendedName>
        <fullName evidence="2">PF03932 family protein CutC</fullName>
    </recommendedName>
</protein>
<dbReference type="GO" id="GO:0005507">
    <property type="term" value="F:copper ion binding"/>
    <property type="evidence" value="ECO:0007669"/>
    <property type="project" value="TreeGrafter"/>
</dbReference>
<dbReference type="Proteomes" id="UP000564496">
    <property type="component" value="Unassembled WGS sequence"/>
</dbReference>
<comment type="subcellular location">
    <subcellularLocation>
        <location evidence="2">Cytoplasm</location>
    </subcellularLocation>
</comment>
<dbReference type="InterPro" id="IPR036822">
    <property type="entry name" value="CutC-like_dom_sf"/>
</dbReference>
<dbReference type="HAMAP" id="MF_00795">
    <property type="entry name" value="CutC"/>
    <property type="match status" value="1"/>
</dbReference>
<sequence length="256" mass="25670">MSRLPDRPRATALEIAVTSVDGARVARAGGATRIELCSALEVGGVTPSQGLVEAVLDEVGGIESDDGWQGVHVLVRPRLGGFSYSGEERDLLKREVDMILEAGADGIVVGALTPHGEPDVELVRRLAEEAAAYEATVTFHRAVDLSADPVAAVRALAGVVDRVLTSGGAPTAGAGAARIAAMVAVDGPDVLAGGGVGVDAIGTLAALGVEGVHLSAKRRITTASRLALGEADDGGHWETDPAVVAAAAAALGLSPG</sequence>
<dbReference type="GO" id="GO:0005737">
    <property type="term" value="C:cytoplasm"/>
    <property type="evidence" value="ECO:0007669"/>
    <property type="project" value="UniProtKB-SubCell"/>
</dbReference>
<accession>A0A7Z0IQX0</accession>
<dbReference type="PANTHER" id="PTHR12598">
    <property type="entry name" value="COPPER HOMEOSTASIS PROTEIN CUTC"/>
    <property type="match status" value="1"/>
</dbReference>
<comment type="caution">
    <text evidence="3">The sequence shown here is derived from an EMBL/GenBank/DDBJ whole genome shotgun (WGS) entry which is preliminary data.</text>
</comment>
<dbReference type="EMBL" id="JACBZR010000001">
    <property type="protein sequence ID" value="NYI76102.1"/>
    <property type="molecule type" value="Genomic_DNA"/>
</dbReference>